<dbReference type="FunFam" id="3.40.50.2000:FF:000072">
    <property type="entry name" value="Glycosyl transferase"/>
    <property type="match status" value="1"/>
</dbReference>
<dbReference type="InterPro" id="IPR002213">
    <property type="entry name" value="UDP_glucos_trans"/>
</dbReference>
<organism evidence="2 3">
    <name type="scientific">Leifsonia naganoensis</name>
    <dbReference type="NCBI Taxonomy" id="150025"/>
    <lineage>
        <taxon>Bacteria</taxon>
        <taxon>Bacillati</taxon>
        <taxon>Actinomycetota</taxon>
        <taxon>Actinomycetes</taxon>
        <taxon>Micrococcales</taxon>
        <taxon>Microbacteriaceae</taxon>
        <taxon>Leifsonia</taxon>
    </lineage>
</organism>
<dbReference type="CDD" id="cd03784">
    <property type="entry name" value="GT1_Gtf-like"/>
    <property type="match status" value="1"/>
</dbReference>
<evidence type="ECO:0000259" key="1">
    <source>
        <dbReference type="Pfam" id="PF06722"/>
    </source>
</evidence>
<dbReference type="RefSeq" id="WP_246311580.1">
    <property type="nucleotide sequence ID" value="NZ_BAAAHA010000001.1"/>
</dbReference>
<dbReference type="EMBL" id="JACCHJ010000001">
    <property type="protein sequence ID" value="NYK11171.1"/>
    <property type="molecule type" value="Genomic_DNA"/>
</dbReference>
<dbReference type="PANTHER" id="PTHR48050:SF13">
    <property type="entry name" value="STEROL 3-BETA-GLUCOSYLTRANSFERASE UGT80A2"/>
    <property type="match status" value="1"/>
</dbReference>
<dbReference type="PANTHER" id="PTHR48050">
    <property type="entry name" value="STEROL 3-BETA-GLUCOSYLTRANSFERASE"/>
    <property type="match status" value="1"/>
</dbReference>
<proteinExistence type="predicted"/>
<gene>
    <name evidence="2" type="ORF">HNR14_003052</name>
</gene>
<evidence type="ECO:0000313" key="3">
    <source>
        <dbReference type="Proteomes" id="UP000521075"/>
    </source>
</evidence>
<sequence>MNILLCSTPVHGHVTPLLAVSAALVERGHRVFFLTGARYAGRAAGTGATVLPLPAEADYDDTDMDAAFPGRVGLTGPAGIRYDMRAIFLAPARAQLTAVDAAIARHGIDVVLAESLFLGAALLTARPRASRPAVLNLGIVPLGLKSRHTAPFGLGVAPKPGPAGRLRNAALTFVAEKAIFAPVQKEARSIALEAGAPLGGFILDWPSRSDGVVQFTVPSFEYPRPDVTVPVHFVGPVSRTQRSDTPLPAWWGDLADGRPIVHVTQGTVANRELGDLVLPTIRALAGADVWVVASTGGRPVVDLGESLPANARVAPYLPYDELLPRTAVYVTNGGYGGVHYAMEHGVPIVIAGTTEDKTEVSARVAWTGVGVSLRTNQPTQEAIADAVRTVLADRRYAEASARIGADIRSSSGLDGVERAVVAACAPGATPPRRTSTSPSRR</sequence>
<dbReference type="Pfam" id="PF06722">
    <property type="entry name" value="EryCIII-like_C"/>
    <property type="match status" value="1"/>
</dbReference>
<dbReference type="GO" id="GO:0017000">
    <property type="term" value="P:antibiotic biosynthetic process"/>
    <property type="evidence" value="ECO:0007669"/>
    <property type="project" value="UniProtKB-ARBA"/>
</dbReference>
<dbReference type="GO" id="GO:0008194">
    <property type="term" value="F:UDP-glycosyltransferase activity"/>
    <property type="evidence" value="ECO:0007669"/>
    <property type="project" value="InterPro"/>
</dbReference>
<comment type="caution">
    <text evidence="2">The sequence shown here is derived from an EMBL/GenBank/DDBJ whole genome shotgun (WGS) entry which is preliminary data.</text>
</comment>
<dbReference type="SUPFAM" id="SSF53756">
    <property type="entry name" value="UDP-Glycosyltransferase/glycogen phosphorylase"/>
    <property type="match status" value="1"/>
</dbReference>
<evidence type="ECO:0000313" key="2">
    <source>
        <dbReference type="EMBL" id="NYK11171.1"/>
    </source>
</evidence>
<protein>
    <submittedName>
        <fullName evidence="2">UDP:flavonoid glycosyltransferase YjiC (YdhE family)</fullName>
    </submittedName>
</protein>
<keyword evidence="2" id="KW-0808">Transferase</keyword>
<feature type="domain" description="Erythromycin biosynthesis protein CIII-like C-terminal" evidence="1">
    <location>
        <begin position="288"/>
        <end position="409"/>
    </location>
</feature>
<name>A0A853DWQ7_9MICO</name>
<dbReference type="InterPro" id="IPR050426">
    <property type="entry name" value="Glycosyltransferase_28"/>
</dbReference>
<accession>A0A853DWQ7</accession>
<keyword evidence="3" id="KW-1185">Reference proteome</keyword>
<reference evidence="2 3" key="1">
    <citation type="submission" date="2020-07" db="EMBL/GenBank/DDBJ databases">
        <title>Sequencing the genomes of 1000 actinobacteria strains.</title>
        <authorList>
            <person name="Klenk H.-P."/>
        </authorList>
    </citation>
    <scope>NUCLEOTIDE SEQUENCE [LARGE SCALE GENOMIC DNA]</scope>
    <source>
        <strain evidence="2 3">DSM 15166</strain>
    </source>
</reference>
<dbReference type="Gene3D" id="3.40.50.2000">
    <property type="entry name" value="Glycogen Phosphorylase B"/>
    <property type="match status" value="2"/>
</dbReference>
<dbReference type="Proteomes" id="UP000521075">
    <property type="component" value="Unassembled WGS sequence"/>
</dbReference>
<dbReference type="InterPro" id="IPR010610">
    <property type="entry name" value="EryCIII-like_C"/>
</dbReference>
<dbReference type="AlphaFoldDB" id="A0A853DWQ7"/>
<dbReference type="GO" id="GO:0016758">
    <property type="term" value="F:hexosyltransferase activity"/>
    <property type="evidence" value="ECO:0007669"/>
    <property type="project" value="UniProtKB-ARBA"/>
</dbReference>